<dbReference type="Pfam" id="PF12833">
    <property type="entry name" value="HTH_18"/>
    <property type="match status" value="1"/>
</dbReference>
<keyword evidence="6" id="KW-1185">Reference proteome</keyword>
<dbReference type="PROSITE" id="PS00041">
    <property type="entry name" value="HTH_ARAC_FAMILY_1"/>
    <property type="match status" value="1"/>
</dbReference>
<name>A0ABP7DKQ9_9MICC</name>
<dbReference type="PANTHER" id="PTHR46796:SF10">
    <property type="entry name" value="TRANSCRIPTIONAL ACTIVATOR FEAR"/>
    <property type="match status" value="1"/>
</dbReference>
<dbReference type="PROSITE" id="PS01124">
    <property type="entry name" value="HTH_ARAC_FAMILY_2"/>
    <property type="match status" value="1"/>
</dbReference>
<evidence type="ECO:0000313" key="5">
    <source>
        <dbReference type="EMBL" id="GAA3704656.1"/>
    </source>
</evidence>
<evidence type="ECO:0000256" key="3">
    <source>
        <dbReference type="ARBA" id="ARBA00023163"/>
    </source>
</evidence>
<dbReference type="Pfam" id="PF14525">
    <property type="entry name" value="AraC_binding_2"/>
    <property type="match status" value="1"/>
</dbReference>
<dbReference type="InterPro" id="IPR009057">
    <property type="entry name" value="Homeodomain-like_sf"/>
</dbReference>
<evidence type="ECO:0000313" key="6">
    <source>
        <dbReference type="Proteomes" id="UP001500752"/>
    </source>
</evidence>
<feature type="domain" description="HTH araC/xylS-type" evidence="4">
    <location>
        <begin position="216"/>
        <end position="317"/>
    </location>
</feature>
<dbReference type="Gene3D" id="1.10.10.60">
    <property type="entry name" value="Homeodomain-like"/>
    <property type="match status" value="1"/>
</dbReference>
<dbReference type="Proteomes" id="UP001500752">
    <property type="component" value="Unassembled WGS sequence"/>
</dbReference>
<keyword evidence="2" id="KW-0238">DNA-binding</keyword>
<proteinExistence type="predicted"/>
<evidence type="ECO:0000256" key="2">
    <source>
        <dbReference type="ARBA" id="ARBA00023125"/>
    </source>
</evidence>
<dbReference type="InterPro" id="IPR035418">
    <property type="entry name" value="AraC-bd_2"/>
</dbReference>
<evidence type="ECO:0000259" key="4">
    <source>
        <dbReference type="PROSITE" id="PS01124"/>
    </source>
</evidence>
<dbReference type="RefSeq" id="WP_345154730.1">
    <property type="nucleotide sequence ID" value="NZ_BAABEO010000036.1"/>
</dbReference>
<dbReference type="InterPro" id="IPR018060">
    <property type="entry name" value="HTH_AraC"/>
</dbReference>
<protein>
    <recommendedName>
        <fullName evidence="4">HTH araC/xylS-type domain-containing protein</fullName>
    </recommendedName>
</protein>
<gene>
    <name evidence="5" type="ORF">GCM10023081_46170</name>
</gene>
<comment type="caution">
    <text evidence="5">The sequence shown here is derived from an EMBL/GenBank/DDBJ whole genome shotgun (WGS) entry which is preliminary data.</text>
</comment>
<keyword evidence="3" id="KW-0804">Transcription</keyword>
<sequence>MRTRSHSAAGIRSARATSHDEWAHVASQHFVPLEPSPLRQHAGGFRAEIATAPCGDLQISSLQASGVHVRRGARQIRESSPELVLAGFQSAGVAAVQQANRTAVIRAGEFTFFDTSRPYEIEASQEFSQVVISFPRDRFFHQVPAFDRLTAITLDASRSSNALLLRMVDQLATDRPRGLAHELDAIASALEHVAVATLRALVADNTDMPRTHQTRAQIVHYVMRNLRDPSLNVARIVADLHLSESTVYRAFKDFDTSLPDFIWQKRLEGIREDLRAVGTRPGGLGQVASAWGYCDYSLFSKKFKASTGLSPREYVKSFRSEPCTDRGAN</sequence>
<dbReference type="EMBL" id="BAABEO010000036">
    <property type="protein sequence ID" value="GAA3704656.1"/>
    <property type="molecule type" value="Genomic_DNA"/>
</dbReference>
<evidence type="ECO:0000256" key="1">
    <source>
        <dbReference type="ARBA" id="ARBA00023015"/>
    </source>
</evidence>
<reference evidence="6" key="1">
    <citation type="journal article" date="2019" name="Int. J. Syst. Evol. Microbiol.">
        <title>The Global Catalogue of Microorganisms (GCM) 10K type strain sequencing project: providing services to taxonomists for standard genome sequencing and annotation.</title>
        <authorList>
            <consortium name="The Broad Institute Genomics Platform"/>
            <consortium name="The Broad Institute Genome Sequencing Center for Infectious Disease"/>
            <person name="Wu L."/>
            <person name="Ma J."/>
        </authorList>
    </citation>
    <scope>NUCLEOTIDE SEQUENCE [LARGE SCALE GENOMIC DNA]</scope>
    <source>
        <strain evidence="6">JCM 30742</strain>
    </source>
</reference>
<dbReference type="InterPro" id="IPR018062">
    <property type="entry name" value="HTH_AraC-typ_CS"/>
</dbReference>
<dbReference type="InterPro" id="IPR050204">
    <property type="entry name" value="AraC_XylS_family_regulators"/>
</dbReference>
<accession>A0ABP7DKQ9</accession>
<keyword evidence="1" id="KW-0805">Transcription regulation</keyword>
<dbReference type="SUPFAM" id="SSF46689">
    <property type="entry name" value="Homeodomain-like"/>
    <property type="match status" value="1"/>
</dbReference>
<organism evidence="5 6">
    <name type="scientific">Arthrobacter ginkgonis</name>
    <dbReference type="NCBI Taxonomy" id="1630594"/>
    <lineage>
        <taxon>Bacteria</taxon>
        <taxon>Bacillati</taxon>
        <taxon>Actinomycetota</taxon>
        <taxon>Actinomycetes</taxon>
        <taxon>Micrococcales</taxon>
        <taxon>Micrococcaceae</taxon>
        <taxon>Arthrobacter</taxon>
    </lineage>
</organism>
<dbReference type="PANTHER" id="PTHR46796">
    <property type="entry name" value="HTH-TYPE TRANSCRIPTIONAL ACTIVATOR RHAS-RELATED"/>
    <property type="match status" value="1"/>
</dbReference>
<dbReference type="SMART" id="SM00342">
    <property type="entry name" value="HTH_ARAC"/>
    <property type="match status" value="1"/>
</dbReference>